<feature type="transmembrane region" description="Helical" evidence="9">
    <location>
        <begin position="446"/>
        <end position="467"/>
    </location>
</feature>
<dbReference type="InterPro" id="IPR011701">
    <property type="entry name" value="MFS"/>
</dbReference>
<feature type="transmembrane region" description="Helical" evidence="9">
    <location>
        <begin position="354"/>
        <end position="371"/>
    </location>
</feature>
<feature type="transmembrane region" description="Helical" evidence="9">
    <location>
        <begin position="142"/>
        <end position="159"/>
    </location>
</feature>
<evidence type="ECO:0000313" key="11">
    <source>
        <dbReference type="Proteomes" id="UP001303473"/>
    </source>
</evidence>
<dbReference type="Proteomes" id="UP001303473">
    <property type="component" value="Unassembled WGS sequence"/>
</dbReference>
<reference evidence="11" key="1">
    <citation type="journal article" date="2023" name="Mol. Phylogenet. Evol.">
        <title>Genome-scale phylogeny and comparative genomics of the fungal order Sordariales.</title>
        <authorList>
            <person name="Hensen N."/>
            <person name="Bonometti L."/>
            <person name="Westerberg I."/>
            <person name="Brannstrom I.O."/>
            <person name="Guillou S."/>
            <person name="Cros-Aarteil S."/>
            <person name="Calhoun S."/>
            <person name="Haridas S."/>
            <person name="Kuo A."/>
            <person name="Mondo S."/>
            <person name="Pangilinan J."/>
            <person name="Riley R."/>
            <person name="LaButti K."/>
            <person name="Andreopoulos B."/>
            <person name="Lipzen A."/>
            <person name="Chen C."/>
            <person name="Yan M."/>
            <person name="Daum C."/>
            <person name="Ng V."/>
            <person name="Clum A."/>
            <person name="Steindorff A."/>
            <person name="Ohm R.A."/>
            <person name="Martin F."/>
            <person name="Silar P."/>
            <person name="Natvig D.O."/>
            <person name="Lalanne C."/>
            <person name="Gautier V."/>
            <person name="Ament-Velasquez S.L."/>
            <person name="Kruys A."/>
            <person name="Hutchinson M.I."/>
            <person name="Powell A.J."/>
            <person name="Barry K."/>
            <person name="Miller A.N."/>
            <person name="Grigoriev I.V."/>
            <person name="Debuchy R."/>
            <person name="Gladieux P."/>
            <person name="Hiltunen Thoren M."/>
            <person name="Johannesson H."/>
        </authorList>
    </citation>
    <scope>NUCLEOTIDE SEQUENCE [LARGE SCALE GENOMIC DNA]</scope>
    <source>
        <strain evidence="11">CBS 340.73</strain>
    </source>
</reference>
<comment type="caution">
    <text evidence="10">The sequence shown here is derived from an EMBL/GenBank/DDBJ whole genome shotgun (WGS) entry which is preliminary data.</text>
</comment>
<keyword evidence="11" id="KW-1185">Reference proteome</keyword>
<dbReference type="Pfam" id="PF07690">
    <property type="entry name" value="MFS_1"/>
    <property type="match status" value="1"/>
</dbReference>
<dbReference type="Gene3D" id="1.20.1250.20">
    <property type="entry name" value="MFS general substrate transporter like domains"/>
    <property type="match status" value="1"/>
</dbReference>
<keyword evidence="3" id="KW-0813">Transport</keyword>
<keyword evidence="4 9" id="KW-0812">Transmembrane</keyword>
<evidence type="ECO:0000256" key="2">
    <source>
        <dbReference type="ARBA" id="ARBA00008335"/>
    </source>
</evidence>
<proteinExistence type="inferred from homology"/>
<evidence type="ECO:0000256" key="3">
    <source>
        <dbReference type="ARBA" id="ARBA00022448"/>
    </source>
</evidence>
<feature type="transmembrane region" description="Helical" evidence="9">
    <location>
        <begin position="479"/>
        <end position="507"/>
    </location>
</feature>
<evidence type="ECO:0000256" key="8">
    <source>
        <dbReference type="SAM" id="MobiDB-lite"/>
    </source>
</evidence>
<feature type="transmembrane region" description="Helical" evidence="9">
    <location>
        <begin position="312"/>
        <end position="334"/>
    </location>
</feature>
<evidence type="ECO:0000256" key="5">
    <source>
        <dbReference type="ARBA" id="ARBA00022989"/>
    </source>
</evidence>
<name>A0AAN6RYK7_9PEZI</name>
<protein>
    <submittedName>
        <fullName evidence="10">Major facilitator superfamily domain-containing protein</fullName>
    </submittedName>
</protein>
<keyword evidence="6 9" id="KW-0472">Membrane</keyword>
<dbReference type="GO" id="GO:0022857">
    <property type="term" value="F:transmembrane transporter activity"/>
    <property type="evidence" value="ECO:0007669"/>
    <property type="project" value="InterPro"/>
</dbReference>
<dbReference type="GO" id="GO:0005886">
    <property type="term" value="C:plasma membrane"/>
    <property type="evidence" value="ECO:0007669"/>
    <property type="project" value="TreeGrafter"/>
</dbReference>
<feature type="transmembrane region" description="Helical" evidence="9">
    <location>
        <begin position="560"/>
        <end position="579"/>
    </location>
</feature>
<evidence type="ECO:0000313" key="10">
    <source>
        <dbReference type="EMBL" id="KAK3933558.1"/>
    </source>
</evidence>
<keyword evidence="7" id="KW-0325">Glycoprotein</keyword>
<evidence type="ECO:0000256" key="1">
    <source>
        <dbReference type="ARBA" id="ARBA00004141"/>
    </source>
</evidence>
<evidence type="ECO:0000256" key="9">
    <source>
        <dbReference type="SAM" id="Phobius"/>
    </source>
</evidence>
<feature type="transmembrane region" description="Helical" evidence="9">
    <location>
        <begin position="421"/>
        <end position="440"/>
    </location>
</feature>
<dbReference type="FunFam" id="1.20.1250.20:FF:000284">
    <property type="entry name" value="Siderophore iron transporter mirB"/>
    <property type="match status" value="1"/>
</dbReference>
<feature type="transmembrane region" description="Helical" evidence="9">
    <location>
        <begin position="75"/>
        <end position="94"/>
    </location>
</feature>
<dbReference type="AlphaFoldDB" id="A0AAN6RYK7"/>
<evidence type="ECO:0000256" key="4">
    <source>
        <dbReference type="ARBA" id="ARBA00022692"/>
    </source>
</evidence>
<gene>
    <name evidence="10" type="ORF">QBC46DRAFT_112102</name>
</gene>
<feature type="compositionally biased region" description="Polar residues" evidence="8">
    <location>
        <begin position="33"/>
        <end position="42"/>
    </location>
</feature>
<feature type="transmembrane region" description="Helical" evidence="9">
    <location>
        <begin position="391"/>
        <end position="414"/>
    </location>
</feature>
<comment type="subcellular location">
    <subcellularLocation>
        <location evidence="1">Membrane</location>
        <topology evidence="1">Multi-pass membrane protein</topology>
    </subcellularLocation>
</comment>
<keyword evidence="5 9" id="KW-1133">Transmembrane helix</keyword>
<organism evidence="10 11">
    <name type="scientific">Diplogelasinospora grovesii</name>
    <dbReference type="NCBI Taxonomy" id="303347"/>
    <lineage>
        <taxon>Eukaryota</taxon>
        <taxon>Fungi</taxon>
        <taxon>Dikarya</taxon>
        <taxon>Ascomycota</taxon>
        <taxon>Pezizomycotina</taxon>
        <taxon>Sordariomycetes</taxon>
        <taxon>Sordariomycetidae</taxon>
        <taxon>Sordariales</taxon>
        <taxon>Diplogelasinosporaceae</taxon>
        <taxon>Diplogelasinospora</taxon>
    </lineage>
</organism>
<feature type="transmembrane region" description="Helical" evidence="9">
    <location>
        <begin position="171"/>
        <end position="189"/>
    </location>
</feature>
<dbReference type="FunFam" id="1.20.1250.20:FF:000335">
    <property type="entry name" value="Siderochrome iron transporter 2"/>
    <property type="match status" value="1"/>
</dbReference>
<evidence type="ECO:0000256" key="7">
    <source>
        <dbReference type="ARBA" id="ARBA00023180"/>
    </source>
</evidence>
<feature type="transmembrane region" description="Helical" evidence="9">
    <location>
        <begin position="276"/>
        <end position="300"/>
    </location>
</feature>
<dbReference type="PANTHER" id="PTHR23501:SF3">
    <property type="entry name" value="MAJOR FACILITATOR SUPERFAMILY (MFS) PROFILE DOMAIN-CONTAINING PROTEIN"/>
    <property type="match status" value="1"/>
</dbReference>
<sequence length="595" mass="65542">MKNPLARLRPTEVPVVENHVSPEKTATDKEANVISNTSNTSADGERDSDEVSLDAQAGVQNVEAMTKTWSRSHLILAYVTIWFIYFVDAMQQSTTSSLTPYVTSSFYAHSLTAATSVMSSLIGGIFKLPLAKIIDIWGRPQGFVLMLCCLVVGLVMMAACQNVQTYAAAQVFYWVGYNGVTYTISIFIADTSALKNRALMFAFASSPYIITVWIGGPLATAFLNGPGFRWGFGVFAIITPIVCSPLLFLFWYNYNKAAKAGLIPKRESNRTFMESVKYYAIEFDVVGLLLISAGLALFLLPFNIYSYQTERWRAPIVICMLIFGFLLLIAFGLYEKFLAPKTFIPYELLMDRTVLGACVLAGNLFISFYIWDSYFFSFLQVVNNLGITQSSYIMNTYSIGSCFWSFVVGAAIRWSGRFRWLALYFGVPVTILGVGLMVHFRQPDVNIGYIVMCQIFIAVGGGTLVICEQMAVMAATNHQYIAVVLAVEAMFASVGGGIGSTVAAAIWTGVFPTKLAEYLPQEAQGNLTSIYASLPVQLSYPVGTPTRDAISAAYGDAQKVMLIAATVIQVISLIAVWVWRDIKVKDFKQVKGMVI</sequence>
<dbReference type="SUPFAM" id="SSF103473">
    <property type="entry name" value="MFS general substrate transporter"/>
    <property type="match status" value="1"/>
</dbReference>
<feature type="region of interest" description="Disordered" evidence="8">
    <location>
        <begin position="1"/>
        <end position="51"/>
    </location>
</feature>
<feature type="compositionally biased region" description="Basic and acidic residues" evidence="8">
    <location>
        <begin position="20"/>
        <end position="31"/>
    </location>
</feature>
<dbReference type="PANTHER" id="PTHR23501">
    <property type="entry name" value="MAJOR FACILITATOR SUPERFAMILY"/>
    <property type="match status" value="1"/>
</dbReference>
<accession>A0AAN6RYK7</accession>
<comment type="similarity">
    <text evidence="2">Belongs to the major facilitator superfamily.</text>
</comment>
<feature type="transmembrane region" description="Helical" evidence="9">
    <location>
        <begin position="106"/>
        <end position="130"/>
    </location>
</feature>
<evidence type="ECO:0000256" key="6">
    <source>
        <dbReference type="ARBA" id="ARBA00023136"/>
    </source>
</evidence>
<feature type="transmembrane region" description="Helical" evidence="9">
    <location>
        <begin position="201"/>
        <end position="224"/>
    </location>
</feature>
<dbReference type="EMBL" id="MU854136">
    <property type="protein sequence ID" value="KAK3933558.1"/>
    <property type="molecule type" value="Genomic_DNA"/>
</dbReference>
<feature type="transmembrane region" description="Helical" evidence="9">
    <location>
        <begin position="230"/>
        <end position="255"/>
    </location>
</feature>
<dbReference type="InterPro" id="IPR036259">
    <property type="entry name" value="MFS_trans_sf"/>
</dbReference>